<evidence type="ECO:0000313" key="1">
    <source>
        <dbReference type="EMBL" id="AQS87499.1"/>
    </source>
</evidence>
<evidence type="ECO:0000313" key="2">
    <source>
        <dbReference type="Proteomes" id="UP000188604"/>
    </source>
</evidence>
<reference evidence="1 2" key="1">
    <citation type="submission" date="2016-03" db="EMBL/GenBank/DDBJ databases">
        <title>Acetic acid bacteria sequencing.</title>
        <authorList>
            <person name="Brandt J."/>
            <person name="Jakob F."/>
            <person name="Vogel R.F."/>
        </authorList>
    </citation>
    <scope>NUCLEOTIDE SEQUENCE [LARGE SCALE GENOMIC DNA]</scope>
    <source>
        <strain evidence="1 2">NBRC 101099</strain>
    </source>
</reference>
<protein>
    <submittedName>
        <fullName evidence="1">Uncharacterized protein</fullName>
    </submittedName>
</protein>
<dbReference type="EMBL" id="CP014691">
    <property type="protein sequence ID" value="AQS87499.1"/>
    <property type="molecule type" value="Genomic_DNA"/>
</dbReference>
<accession>A0A1U9KP41</accession>
<organism evidence="1 2">
    <name type="scientific">Neoasaia chiangmaiensis</name>
    <dbReference type="NCBI Taxonomy" id="320497"/>
    <lineage>
        <taxon>Bacteria</taxon>
        <taxon>Pseudomonadati</taxon>
        <taxon>Pseudomonadota</taxon>
        <taxon>Alphaproteobacteria</taxon>
        <taxon>Acetobacterales</taxon>
        <taxon>Acetobacteraceae</taxon>
        <taxon>Neoasaia</taxon>
    </lineage>
</organism>
<dbReference type="Proteomes" id="UP000188604">
    <property type="component" value="Chromosome"/>
</dbReference>
<dbReference type="STRING" id="320497.A0U93_05615"/>
<name>A0A1U9KP41_9PROT</name>
<gene>
    <name evidence="1" type="ORF">A0U93_05615</name>
</gene>
<proteinExistence type="predicted"/>
<keyword evidence="2" id="KW-1185">Reference proteome</keyword>
<dbReference type="KEGG" id="nch:A0U93_05615"/>
<sequence>MGAVIGMGVLIVVGTIGLGAVIVHRLAHGHIPSATVAATELALSVPAGTQVRSVTAVGDGRLAVQLHAENADRVVLWDPASGRVVGQLLLSSQH</sequence>
<dbReference type="AlphaFoldDB" id="A0A1U9KP41"/>